<protein>
    <submittedName>
        <fullName evidence="3">Histidine phosphatase family protein</fullName>
    </submittedName>
</protein>
<dbReference type="Proteomes" id="UP000644875">
    <property type="component" value="Unassembled WGS sequence"/>
</dbReference>
<dbReference type="Gene3D" id="3.40.50.1240">
    <property type="entry name" value="Phosphoglycerate mutase-like"/>
    <property type="match status" value="1"/>
</dbReference>
<feature type="binding site" evidence="2">
    <location>
        <position position="62"/>
    </location>
    <ligand>
        <name>substrate</name>
    </ligand>
</feature>
<dbReference type="InterPro" id="IPR050275">
    <property type="entry name" value="PGM_Phosphatase"/>
</dbReference>
<evidence type="ECO:0000256" key="2">
    <source>
        <dbReference type="PIRSR" id="PIRSR613078-2"/>
    </source>
</evidence>
<dbReference type="EMBL" id="JAENBP010000005">
    <property type="protein sequence ID" value="MBJ8349933.1"/>
    <property type="molecule type" value="Genomic_DNA"/>
</dbReference>
<feature type="binding site" evidence="2">
    <location>
        <begin position="10"/>
        <end position="17"/>
    </location>
    <ligand>
        <name>substrate</name>
    </ligand>
</feature>
<dbReference type="GO" id="GO:0005737">
    <property type="term" value="C:cytoplasm"/>
    <property type="evidence" value="ECO:0007669"/>
    <property type="project" value="TreeGrafter"/>
</dbReference>
<name>A0A934PAL9_9STRE</name>
<evidence type="ECO:0000313" key="3">
    <source>
        <dbReference type="EMBL" id="MBJ8349933.1"/>
    </source>
</evidence>
<accession>A0A934PAL9</accession>
<evidence type="ECO:0000256" key="1">
    <source>
        <dbReference type="PIRSR" id="PIRSR613078-1"/>
    </source>
</evidence>
<evidence type="ECO:0000313" key="4">
    <source>
        <dbReference type="Proteomes" id="UP000644875"/>
    </source>
</evidence>
<reference evidence="3 4" key="1">
    <citation type="journal article" date="2021" name="Int. J. Syst. Evol. Microbiol.">
        <title>Streptococcus vicugnae sp. nov., isolated from faeces of alpacas (Vicugna pacos) and cattle (Bos taurus), Streptococcus zalophi sp. nov., and Streptococcus pacificus sp. nov., isolated from respiratory tract of California sea lions (Zalophus californianus).</title>
        <authorList>
            <person name="Volokhov D.V."/>
            <person name="Zagorodnyaya T.A."/>
            <person name="Shen Z."/>
            <person name="Blom J."/>
            <person name="Furtak V.A."/>
            <person name="Eisenberg T."/>
            <person name="Fan P."/>
            <person name="Jeong K.C."/>
            <person name="Gao Y."/>
            <person name="Zhang S."/>
            <person name="Amselle M."/>
        </authorList>
    </citation>
    <scope>NUCLEOTIDE SEQUENCE [LARGE SCALE GENOMIC DNA]</scope>
    <source>
        <strain evidence="4">CSL7508-lung</strain>
    </source>
</reference>
<feature type="active site" description="Tele-phosphohistidine intermediate" evidence="1">
    <location>
        <position position="11"/>
    </location>
</feature>
<dbReference type="PANTHER" id="PTHR48100">
    <property type="entry name" value="BROAD-SPECIFICITY PHOSPHATASE YOR283W-RELATED"/>
    <property type="match status" value="1"/>
</dbReference>
<gene>
    <name evidence="3" type="ORF">JHK64_04730</name>
</gene>
<dbReference type="SUPFAM" id="SSF53254">
    <property type="entry name" value="Phosphoglycerate mutase-like"/>
    <property type="match status" value="1"/>
</dbReference>
<comment type="caution">
    <text evidence="3">The sequence shown here is derived from an EMBL/GenBank/DDBJ whole genome shotgun (WGS) entry which is preliminary data.</text>
</comment>
<dbReference type="PANTHER" id="PTHR48100:SF9">
    <property type="entry name" value="PHOSPHOGLYCERATE MUTASE 2 PARALOG"/>
    <property type="match status" value="1"/>
</dbReference>
<feature type="active site" description="Proton donor/acceptor" evidence="1">
    <location>
        <position position="89"/>
    </location>
</feature>
<proteinExistence type="predicted"/>
<keyword evidence="4" id="KW-1185">Reference proteome</keyword>
<organism evidence="3 4">
    <name type="scientific">Streptococcus zalophi</name>
    <dbReference type="NCBI Taxonomy" id="640031"/>
    <lineage>
        <taxon>Bacteria</taxon>
        <taxon>Bacillati</taxon>
        <taxon>Bacillota</taxon>
        <taxon>Bacilli</taxon>
        <taxon>Lactobacillales</taxon>
        <taxon>Streptococcaceae</taxon>
        <taxon>Streptococcus</taxon>
    </lineage>
</organism>
<dbReference type="Pfam" id="PF00300">
    <property type="entry name" value="His_Phos_1"/>
    <property type="match status" value="1"/>
</dbReference>
<dbReference type="CDD" id="cd07067">
    <property type="entry name" value="HP_PGM_like"/>
    <property type="match status" value="1"/>
</dbReference>
<dbReference type="GO" id="GO:0016791">
    <property type="term" value="F:phosphatase activity"/>
    <property type="evidence" value="ECO:0007669"/>
    <property type="project" value="TreeGrafter"/>
</dbReference>
<dbReference type="SMART" id="SM00855">
    <property type="entry name" value="PGAM"/>
    <property type="match status" value="1"/>
</dbReference>
<sequence length="236" mass="26375">MEKVRLYIARHGKTMFNTLGRAQGWSDTPLTETGIEGIRELGVGLKAAAIPFKEAFSSDSGRTLETMSIILEELDKEDLPYSRDKRIREWCFGSLDGAYDGELFYGVLPRTDAFKDGRSLKDVSYEELAQSIVEVDTANWAEPWEVLSERIIDGFTAIAKKLESQGGGNAIVVCHGLTIGTLMWLIDHQQEKTEIDNGSVTVVSYENGQFTIEKVADMSYRHKGRELRAKNGKKTS</sequence>
<dbReference type="RefSeq" id="WP_199567855.1">
    <property type="nucleotide sequence ID" value="NZ_JAENBP010000005.1"/>
</dbReference>
<dbReference type="InterPro" id="IPR029033">
    <property type="entry name" value="His_PPase_superfam"/>
</dbReference>
<dbReference type="AlphaFoldDB" id="A0A934PAL9"/>
<dbReference type="InterPro" id="IPR013078">
    <property type="entry name" value="His_Pase_superF_clade-1"/>
</dbReference>